<comment type="caution">
    <text evidence="2">The sequence shown here is derived from an EMBL/GenBank/DDBJ whole genome shotgun (WGS) entry which is preliminary data.</text>
</comment>
<protein>
    <recommendedName>
        <fullName evidence="1">HD/PDEase domain-containing protein</fullName>
    </recommendedName>
</protein>
<dbReference type="SUPFAM" id="SSF109604">
    <property type="entry name" value="HD-domain/PDEase-like"/>
    <property type="match status" value="1"/>
</dbReference>
<accession>A0A2T6B7Q3</accession>
<proteinExistence type="predicted"/>
<dbReference type="OrthoDB" id="9797344at2"/>
<name>A0A2T6B7Q3_9RHOB</name>
<dbReference type="AlphaFoldDB" id="A0A2T6B7Q3"/>
<gene>
    <name evidence="2" type="ORF">C8N44_102128</name>
</gene>
<sequence>MHEYFPLPELAKTLLPQAFDARDGAHDEGHLLRVWRNVEAIRGAEGGDRRLLLAATLLHDCVWVDKRSPERSSASRLAAGKASEVLTGLGWTIDEVGRVAHAIEAHSFSAGIAPRSLEARILQDADRLDAMGFIGVARCMYLAGAHGASIHHPTDPAGVDRPLEDQLYALDHFRTKLLGLGEKMQTAKGREMAAERIGRLKAFYRGLLEEVGERTVAPGTLSIR</sequence>
<dbReference type="EMBL" id="QBKN01000002">
    <property type="protein sequence ID" value="PTX52083.1"/>
    <property type="molecule type" value="Genomic_DNA"/>
</dbReference>
<dbReference type="PANTHER" id="PTHR33594:SF1">
    <property type="entry name" value="HD_PDEASE DOMAIN-CONTAINING PROTEIN"/>
    <property type="match status" value="1"/>
</dbReference>
<keyword evidence="3" id="KW-1185">Reference proteome</keyword>
<reference evidence="2 3" key="1">
    <citation type="submission" date="2018-04" db="EMBL/GenBank/DDBJ databases">
        <title>Genomic Encyclopedia of Archaeal and Bacterial Type Strains, Phase II (KMG-II): from individual species to whole genera.</title>
        <authorList>
            <person name="Goeker M."/>
        </authorList>
    </citation>
    <scope>NUCLEOTIDE SEQUENCE [LARGE SCALE GENOMIC DNA]</scope>
    <source>
        <strain evidence="2 3">DSM 29329</strain>
    </source>
</reference>
<dbReference type="PANTHER" id="PTHR33594">
    <property type="entry name" value="SUPERFAMILY HYDROLASE, PUTATIVE (AFU_ORTHOLOGUE AFUA_1G03035)-RELATED"/>
    <property type="match status" value="1"/>
</dbReference>
<dbReference type="Proteomes" id="UP000244069">
    <property type="component" value="Unassembled WGS sequence"/>
</dbReference>
<dbReference type="InterPro" id="IPR003607">
    <property type="entry name" value="HD/PDEase_dom"/>
</dbReference>
<evidence type="ECO:0000313" key="3">
    <source>
        <dbReference type="Proteomes" id="UP000244069"/>
    </source>
</evidence>
<dbReference type="Pfam" id="PF01966">
    <property type="entry name" value="HD"/>
    <property type="match status" value="1"/>
</dbReference>
<dbReference type="InterPro" id="IPR006674">
    <property type="entry name" value="HD_domain"/>
</dbReference>
<evidence type="ECO:0000313" key="2">
    <source>
        <dbReference type="EMBL" id="PTX52083.1"/>
    </source>
</evidence>
<dbReference type="SMART" id="SM00471">
    <property type="entry name" value="HDc"/>
    <property type="match status" value="1"/>
</dbReference>
<evidence type="ECO:0000259" key="1">
    <source>
        <dbReference type="SMART" id="SM00471"/>
    </source>
</evidence>
<organism evidence="2 3">
    <name type="scientific">Allosediminivita pacifica</name>
    <dbReference type="NCBI Taxonomy" id="1267769"/>
    <lineage>
        <taxon>Bacteria</taxon>
        <taxon>Pseudomonadati</taxon>
        <taxon>Pseudomonadota</taxon>
        <taxon>Alphaproteobacteria</taxon>
        <taxon>Rhodobacterales</taxon>
        <taxon>Paracoccaceae</taxon>
        <taxon>Allosediminivita</taxon>
    </lineage>
</organism>
<dbReference type="Gene3D" id="1.10.3210.50">
    <property type="match status" value="1"/>
</dbReference>
<dbReference type="RefSeq" id="WP_107974555.1">
    <property type="nucleotide sequence ID" value="NZ_BMEZ01000002.1"/>
</dbReference>
<feature type="domain" description="HD/PDEase" evidence="1">
    <location>
        <begin position="23"/>
        <end position="140"/>
    </location>
</feature>